<evidence type="ECO:0000313" key="1">
    <source>
        <dbReference type="EMBL" id="CAE7460047.1"/>
    </source>
</evidence>
<dbReference type="OrthoDB" id="441055at2759"/>
<keyword evidence="2" id="KW-1185">Reference proteome</keyword>
<dbReference type="AlphaFoldDB" id="A0A812RY84"/>
<dbReference type="Proteomes" id="UP000601435">
    <property type="component" value="Unassembled WGS sequence"/>
</dbReference>
<dbReference type="EMBL" id="CAJNJA010020438">
    <property type="protein sequence ID" value="CAE7460047.1"/>
    <property type="molecule type" value="Genomic_DNA"/>
</dbReference>
<name>A0A812RY84_9DINO</name>
<evidence type="ECO:0000313" key="2">
    <source>
        <dbReference type="Proteomes" id="UP000601435"/>
    </source>
</evidence>
<protein>
    <submittedName>
        <fullName evidence="1">Uncharacterized protein</fullName>
    </submittedName>
</protein>
<sequence length="75" mass="8228">MMVSEEELSKMSKMSVAETALEPKGRYSVDHRALLFGSRFGRGDVVNTKGKAAAIAYAAAEQEELQLQNEAKKSH</sequence>
<organism evidence="1 2">
    <name type="scientific">Symbiodinium necroappetens</name>
    <dbReference type="NCBI Taxonomy" id="1628268"/>
    <lineage>
        <taxon>Eukaryota</taxon>
        <taxon>Sar</taxon>
        <taxon>Alveolata</taxon>
        <taxon>Dinophyceae</taxon>
        <taxon>Suessiales</taxon>
        <taxon>Symbiodiniaceae</taxon>
        <taxon>Symbiodinium</taxon>
    </lineage>
</organism>
<gene>
    <name evidence="1" type="ORF">SNEC2469_LOCUS12851</name>
</gene>
<proteinExistence type="predicted"/>
<accession>A0A812RY84</accession>
<comment type="caution">
    <text evidence="1">The sequence shown here is derived from an EMBL/GenBank/DDBJ whole genome shotgun (WGS) entry which is preliminary data.</text>
</comment>
<reference evidence="1" key="1">
    <citation type="submission" date="2021-02" db="EMBL/GenBank/DDBJ databases">
        <authorList>
            <person name="Dougan E. K."/>
            <person name="Rhodes N."/>
            <person name="Thang M."/>
            <person name="Chan C."/>
        </authorList>
    </citation>
    <scope>NUCLEOTIDE SEQUENCE</scope>
</reference>